<organism evidence="1 2">
    <name type="scientific">Arcticibacter svalbardensis MN12-7</name>
    <dbReference type="NCBI Taxonomy" id="1150600"/>
    <lineage>
        <taxon>Bacteria</taxon>
        <taxon>Pseudomonadati</taxon>
        <taxon>Bacteroidota</taxon>
        <taxon>Sphingobacteriia</taxon>
        <taxon>Sphingobacteriales</taxon>
        <taxon>Sphingobacteriaceae</taxon>
        <taxon>Arcticibacter</taxon>
    </lineage>
</organism>
<evidence type="ECO:0000313" key="2">
    <source>
        <dbReference type="Proteomes" id="UP000014174"/>
    </source>
</evidence>
<dbReference type="EMBL" id="AQPN01000101">
    <property type="protein sequence ID" value="EOR93910.1"/>
    <property type="molecule type" value="Genomic_DNA"/>
</dbReference>
<proteinExistence type="predicted"/>
<accession>R9GQT1</accession>
<name>R9GQT1_9SPHI</name>
<dbReference type="AlphaFoldDB" id="R9GQT1"/>
<sequence length="39" mass="4134">MRAVLVITYIVRSEGGGGNFGPNSVGSDQLGFETLIYSK</sequence>
<gene>
    <name evidence="1" type="ORF">ADIARSV_2903</name>
</gene>
<dbReference type="Proteomes" id="UP000014174">
    <property type="component" value="Unassembled WGS sequence"/>
</dbReference>
<comment type="caution">
    <text evidence="1">The sequence shown here is derived from an EMBL/GenBank/DDBJ whole genome shotgun (WGS) entry which is preliminary data.</text>
</comment>
<keyword evidence="2" id="KW-1185">Reference proteome</keyword>
<reference evidence="1 2" key="1">
    <citation type="journal article" date="2013" name="Genome Announc.">
        <title>Draft Genome Sequence of Arcticibacter svalbardensis Strain MN12-7T, a Member of the Family Sphingobacteriaceae Isolated from an Arctic Soil Sample.</title>
        <authorList>
            <person name="Shivaji S."/>
            <person name="Ara S."/>
            <person name="Prasad S."/>
            <person name="Manasa B.P."/>
            <person name="Begum Z."/>
            <person name="Singh A."/>
            <person name="Kumar Pinnaka A."/>
        </authorList>
    </citation>
    <scope>NUCLEOTIDE SEQUENCE [LARGE SCALE GENOMIC DNA]</scope>
    <source>
        <strain evidence="1 2">MN12-7</strain>
    </source>
</reference>
<evidence type="ECO:0000313" key="1">
    <source>
        <dbReference type="EMBL" id="EOR93910.1"/>
    </source>
</evidence>
<protein>
    <submittedName>
        <fullName evidence="1">Uncharacterized protein</fullName>
    </submittedName>
</protein>